<comment type="caution">
    <text evidence="2">The sequence shown here is derived from an EMBL/GenBank/DDBJ whole genome shotgun (WGS) entry which is preliminary data.</text>
</comment>
<evidence type="ECO:0000313" key="2">
    <source>
        <dbReference type="EMBL" id="TQD93884.1"/>
    </source>
</evidence>
<name>A0A540M554_MALBA</name>
<dbReference type="AlphaFoldDB" id="A0A540M554"/>
<dbReference type="STRING" id="106549.A0A540M554"/>
<dbReference type="EMBL" id="VIEB01000355">
    <property type="protein sequence ID" value="TQD93884.1"/>
    <property type="molecule type" value="Genomic_DNA"/>
</dbReference>
<reference evidence="2 3" key="1">
    <citation type="journal article" date="2019" name="G3 (Bethesda)">
        <title>Sequencing of a Wild Apple (Malus baccata) Genome Unravels the Differences Between Cultivated and Wild Apple Species Regarding Disease Resistance and Cold Tolerance.</title>
        <authorList>
            <person name="Chen X."/>
        </authorList>
    </citation>
    <scope>NUCLEOTIDE SEQUENCE [LARGE SCALE GENOMIC DNA]</scope>
    <source>
        <strain evidence="3">cv. Shandingzi</strain>
        <tissue evidence="2">Leaves</tissue>
    </source>
</reference>
<evidence type="ECO:0000256" key="1">
    <source>
        <dbReference type="SAM" id="SignalP"/>
    </source>
</evidence>
<evidence type="ECO:0008006" key="4">
    <source>
        <dbReference type="Google" id="ProtNLM"/>
    </source>
</evidence>
<accession>A0A540M554</accession>
<organism evidence="2 3">
    <name type="scientific">Malus baccata</name>
    <name type="common">Siberian crab apple</name>
    <name type="synonym">Pyrus baccata</name>
    <dbReference type="NCBI Taxonomy" id="106549"/>
    <lineage>
        <taxon>Eukaryota</taxon>
        <taxon>Viridiplantae</taxon>
        <taxon>Streptophyta</taxon>
        <taxon>Embryophyta</taxon>
        <taxon>Tracheophyta</taxon>
        <taxon>Spermatophyta</taxon>
        <taxon>Magnoliopsida</taxon>
        <taxon>eudicotyledons</taxon>
        <taxon>Gunneridae</taxon>
        <taxon>Pentapetalae</taxon>
        <taxon>rosids</taxon>
        <taxon>fabids</taxon>
        <taxon>Rosales</taxon>
        <taxon>Rosaceae</taxon>
        <taxon>Amygdaloideae</taxon>
        <taxon>Maleae</taxon>
        <taxon>Malus</taxon>
    </lineage>
</organism>
<protein>
    <recommendedName>
        <fullName evidence="4">Secreted protein</fullName>
    </recommendedName>
</protein>
<feature type="chain" id="PRO_5022190423" description="Secreted protein" evidence="1">
    <location>
        <begin position="23"/>
        <end position="152"/>
    </location>
</feature>
<dbReference type="Proteomes" id="UP000315295">
    <property type="component" value="Unassembled WGS sequence"/>
</dbReference>
<keyword evidence="1" id="KW-0732">Signal</keyword>
<sequence length="152" mass="16491">MSCISFFFLSSASCLWILTCKACLEEEPSRLEGYFNLTSKFVSCVLVHGNCVAPGNQLFTLLIYKYHLTACFCNLIDSSLLLGLHFRAPDDLNGFSQPPATTHNHESLPADDGVTLQGELLIPTKALLLVTHEPGSVSTAPGPHIRGSPLKT</sequence>
<proteinExistence type="predicted"/>
<keyword evidence="3" id="KW-1185">Reference proteome</keyword>
<evidence type="ECO:0000313" key="3">
    <source>
        <dbReference type="Proteomes" id="UP000315295"/>
    </source>
</evidence>
<gene>
    <name evidence="2" type="ORF">C1H46_020498</name>
</gene>
<feature type="signal peptide" evidence="1">
    <location>
        <begin position="1"/>
        <end position="22"/>
    </location>
</feature>